<evidence type="ECO:0000256" key="2">
    <source>
        <dbReference type="SAM" id="MobiDB-lite"/>
    </source>
</evidence>
<dbReference type="RefSeq" id="WP_168972080.1">
    <property type="nucleotide sequence ID" value="NZ_JABAGG010000006.1"/>
</dbReference>
<dbReference type="InterPro" id="IPR009636">
    <property type="entry name" value="SCAF"/>
</dbReference>
<comment type="caution">
    <text evidence="3">The sequence shown here is derived from an EMBL/GenBank/DDBJ whole genome shotgun (WGS) entry which is preliminary data.</text>
</comment>
<evidence type="ECO:0000313" key="4">
    <source>
        <dbReference type="Proteomes" id="UP000246114"/>
    </source>
</evidence>
<dbReference type="Proteomes" id="UP000246114">
    <property type="component" value="Unassembled WGS sequence"/>
</dbReference>
<dbReference type="Pfam" id="PF06810">
    <property type="entry name" value="Phage_scaffold"/>
    <property type="match status" value="1"/>
</dbReference>
<name>A0A316M2H1_9CLOT</name>
<accession>A0A316M2H1</accession>
<proteinExistence type="predicted"/>
<feature type="compositionally biased region" description="Basic and acidic residues" evidence="2">
    <location>
        <begin position="190"/>
        <end position="205"/>
    </location>
</feature>
<feature type="region of interest" description="Disordered" evidence="2">
    <location>
        <begin position="167"/>
        <end position="205"/>
    </location>
</feature>
<dbReference type="AlphaFoldDB" id="A0A316M2H1"/>
<reference evidence="3 4" key="1">
    <citation type="submission" date="2018-03" db="EMBL/GenBank/DDBJ databases">
        <title>The uncultured portion of the human microbiome is neutrally assembled.</title>
        <authorList>
            <person name="Jeraldo P."/>
            <person name="Boardman L."/>
            <person name="White B.A."/>
            <person name="Nelson H."/>
            <person name="Goldenfeld N."/>
            <person name="Chia N."/>
        </authorList>
    </citation>
    <scope>NUCLEOTIDE SEQUENCE [LARGE SCALE GENOMIC DNA]</scope>
    <source>
        <strain evidence="3">CIM:MAG 903</strain>
    </source>
</reference>
<dbReference type="EMBL" id="QAMZ01000053">
    <property type="protein sequence ID" value="PWL51768.1"/>
    <property type="molecule type" value="Genomic_DNA"/>
</dbReference>
<evidence type="ECO:0000313" key="3">
    <source>
        <dbReference type="EMBL" id="PWL51768.1"/>
    </source>
</evidence>
<protein>
    <submittedName>
        <fullName evidence="3">Phage capsid protein</fullName>
    </submittedName>
</protein>
<feature type="coiled-coil region" evidence="1">
    <location>
        <begin position="50"/>
        <end position="101"/>
    </location>
</feature>
<gene>
    <name evidence="3" type="ORF">DBY38_12545</name>
</gene>
<evidence type="ECO:0000256" key="1">
    <source>
        <dbReference type="SAM" id="Coils"/>
    </source>
</evidence>
<keyword evidence="1" id="KW-0175">Coiled coil</keyword>
<organism evidence="3 4">
    <name type="scientific">Clostridium cadaveris</name>
    <dbReference type="NCBI Taxonomy" id="1529"/>
    <lineage>
        <taxon>Bacteria</taxon>
        <taxon>Bacillati</taxon>
        <taxon>Bacillota</taxon>
        <taxon>Clostridia</taxon>
        <taxon>Eubacteriales</taxon>
        <taxon>Clostridiaceae</taxon>
        <taxon>Clostridium</taxon>
    </lineage>
</organism>
<sequence>MAKLQDILGADLFKQLPEDKQKEYKDKDLEDVSNGAYIPKVRFDQINEQVKEYKKQVGERDTQLSKLKDEYKDVEGLKTKVTQLEADNAKQKTDYEAKLNQITLDNAVEAALSAYKVKDAKLIKGLLQYDKLKVDGDSVIGLKEQMEEIKKNYEYLFEKDVNSGKFNTGGASGGKDDPQSENFATQMGKAKAEQMKSKGLEDFIK</sequence>